<dbReference type="InterPro" id="IPR002477">
    <property type="entry name" value="Peptidoglycan-bd-like"/>
</dbReference>
<organism evidence="3 4">
    <name type="scientific">Sulfuritortus calidifontis</name>
    <dbReference type="NCBI Taxonomy" id="1914471"/>
    <lineage>
        <taxon>Bacteria</taxon>
        <taxon>Pseudomonadati</taxon>
        <taxon>Pseudomonadota</taxon>
        <taxon>Betaproteobacteria</taxon>
        <taxon>Nitrosomonadales</taxon>
        <taxon>Thiobacillaceae</taxon>
        <taxon>Sulfuritortus</taxon>
    </lineage>
</organism>
<dbReference type="RefSeq" id="WP_197721818.1">
    <property type="nucleotide sequence ID" value="NZ_AP018721.1"/>
</dbReference>
<protein>
    <submittedName>
        <fullName evidence="3">Membrane-bound lytic murein transglycosylase B</fullName>
    </submittedName>
</protein>
<evidence type="ECO:0000313" key="4">
    <source>
        <dbReference type="Proteomes" id="UP000295135"/>
    </source>
</evidence>
<name>A0A4R3K0W8_9PROT</name>
<dbReference type="FunFam" id="1.10.8.350:FF:000001">
    <property type="entry name" value="Lytic murein transglycosylase B"/>
    <property type="match status" value="1"/>
</dbReference>
<dbReference type="EMBL" id="SLZY01000001">
    <property type="protein sequence ID" value="TCS73786.1"/>
    <property type="molecule type" value="Genomic_DNA"/>
</dbReference>
<dbReference type="GO" id="GO:0009253">
    <property type="term" value="P:peptidoglycan catabolic process"/>
    <property type="evidence" value="ECO:0007669"/>
    <property type="project" value="TreeGrafter"/>
</dbReference>
<dbReference type="PANTHER" id="PTHR30163:SF8">
    <property type="entry name" value="LYTIC MUREIN TRANSGLYCOSYLASE"/>
    <property type="match status" value="1"/>
</dbReference>
<dbReference type="InterPro" id="IPR023346">
    <property type="entry name" value="Lysozyme-like_dom_sf"/>
</dbReference>
<dbReference type="PANTHER" id="PTHR30163">
    <property type="entry name" value="MEMBRANE-BOUND LYTIC MUREIN TRANSGLYCOSYLASE B"/>
    <property type="match status" value="1"/>
</dbReference>
<sequence length="415" mass="44974">MSGLAGALLLTTAFAIRAEATLEPGFVAWLEGVHDEARRRGVSEATWQAALPTLRPIERVLELDQKQPEFVETFWNYLDTRVSDQRIANGEKLLHKHRAVLQKIEAEYGVPAPVLVAFWGLETHYGKVTGRFPVTGALATLAFDARRTHFFRNELLDALAILQAGHVKSAAMLGSWAGAMGQVQFMPSTFNRYAVDANGDGRKDIWGTLDDAFASAANYLRQSGWQPGQGWGRPVQLPADFNWRLAGLGQKQALSTWAALGVRQIDGSALPGDSIEATLLLPQGHAGPAFLVYGNFDVMLSWNRSVNYALAVGHLADRLSGQPALSLGRDADNRRLTREQAVELQQRLSALGFKVGETDGVIGSRTRAAIRAYQVSAQLPADGYPSLPLLERLQASAATSTALAGQVAGDKAAFF</sequence>
<gene>
    <name evidence="3" type="ORF">EDC61_1018</name>
</gene>
<dbReference type="Gene3D" id="1.10.530.10">
    <property type="match status" value="1"/>
</dbReference>
<dbReference type="SUPFAM" id="SSF47090">
    <property type="entry name" value="PGBD-like"/>
    <property type="match status" value="1"/>
</dbReference>
<dbReference type="CDD" id="cd13399">
    <property type="entry name" value="Slt35-like"/>
    <property type="match status" value="1"/>
</dbReference>
<dbReference type="Pfam" id="PF13406">
    <property type="entry name" value="SLT_2"/>
    <property type="match status" value="1"/>
</dbReference>
<dbReference type="InterPro" id="IPR031304">
    <property type="entry name" value="SLT_2"/>
</dbReference>
<dbReference type="InterPro" id="IPR036365">
    <property type="entry name" value="PGBD-like_sf"/>
</dbReference>
<dbReference type="AlphaFoldDB" id="A0A4R3K0W8"/>
<dbReference type="Proteomes" id="UP000295135">
    <property type="component" value="Unassembled WGS sequence"/>
</dbReference>
<evidence type="ECO:0000313" key="3">
    <source>
        <dbReference type="EMBL" id="TCS73786.1"/>
    </source>
</evidence>
<dbReference type="SUPFAM" id="SSF53955">
    <property type="entry name" value="Lysozyme-like"/>
    <property type="match status" value="1"/>
</dbReference>
<accession>A0A4R3K0W8</accession>
<dbReference type="Pfam" id="PF01471">
    <property type="entry name" value="PG_binding_1"/>
    <property type="match status" value="1"/>
</dbReference>
<dbReference type="Gene3D" id="1.10.101.10">
    <property type="entry name" value="PGBD-like superfamily/PGBD"/>
    <property type="match status" value="1"/>
</dbReference>
<feature type="domain" description="Peptidoglycan binding-like" evidence="1">
    <location>
        <begin position="338"/>
        <end position="389"/>
    </location>
</feature>
<dbReference type="InterPro" id="IPR036366">
    <property type="entry name" value="PGBDSf"/>
</dbReference>
<evidence type="ECO:0000259" key="1">
    <source>
        <dbReference type="Pfam" id="PF01471"/>
    </source>
</evidence>
<feature type="domain" description="Transglycosylase SLT" evidence="2">
    <location>
        <begin position="26"/>
        <end position="317"/>
    </location>
</feature>
<proteinExistence type="predicted"/>
<dbReference type="InterPro" id="IPR043426">
    <property type="entry name" value="MltB-like"/>
</dbReference>
<dbReference type="Gene3D" id="1.10.8.350">
    <property type="entry name" value="Bacterial muramidase"/>
    <property type="match status" value="1"/>
</dbReference>
<comment type="caution">
    <text evidence="3">The sequence shown here is derived from an EMBL/GenBank/DDBJ whole genome shotgun (WGS) entry which is preliminary data.</text>
</comment>
<evidence type="ECO:0000259" key="2">
    <source>
        <dbReference type="Pfam" id="PF13406"/>
    </source>
</evidence>
<dbReference type="GO" id="GO:0008933">
    <property type="term" value="F:peptidoglycan lytic transglycosylase activity"/>
    <property type="evidence" value="ECO:0007669"/>
    <property type="project" value="TreeGrafter"/>
</dbReference>
<dbReference type="NCBIfam" id="TIGR02283">
    <property type="entry name" value="MltB_2"/>
    <property type="match status" value="1"/>
</dbReference>
<dbReference type="InterPro" id="IPR011970">
    <property type="entry name" value="MltB_2"/>
</dbReference>
<keyword evidence="4" id="KW-1185">Reference proteome</keyword>
<reference evidence="3 4" key="1">
    <citation type="submission" date="2019-03" db="EMBL/GenBank/DDBJ databases">
        <title>Genomic Encyclopedia of Type Strains, Phase IV (KMG-IV): sequencing the most valuable type-strain genomes for metagenomic binning, comparative biology and taxonomic classification.</title>
        <authorList>
            <person name="Goeker M."/>
        </authorList>
    </citation>
    <scope>NUCLEOTIDE SEQUENCE [LARGE SCALE GENOMIC DNA]</scope>
    <source>
        <strain evidence="3 4">DSM 103923</strain>
    </source>
</reference>